<organism evidence="1 2">
    <name type="scientific">Algicella marina</name>
    <dbReference type="NCBI Taxonomy" id="2683284"/>
    <lineage>
        <taxon>Bacteria</taxon>
        <taxon>Pseudomonadati</taxon>
        <taxon>Pseudomonadota</taxon>
        <taxon>Alphaproteobacteria</taxon>
        <taxon>Rhodobacterales</taxon>
        <taxon>Paracoccaceae</taxon>
        <taxon>Algicella</taxon>
    </lineage>
</organism>
<keyword evidence="2" id="KW-1185">Reference proteome</keyword>
<evidence type="ECO:0000313" key="2">
    <source>
        <dbReference type="Proteomes" id="UP000464495"/>
    </source>
</evidence>
<gene>
    <name evidence="1" type="ORF">GO499_17990</name>
</gene>
<name>A0A6P1T4K4_9RHOB</name>
<dbReference type="EMBL" id="CP046620">
    <property type="protein sequence ID" value="QHQ36937.1"/>
    <property type="molecule type" value="Genomic_DNA"/>
</dbReference>
<accession>A0A6P1T4K4</accession>
<dbReference type="Proteomes" id="UP000464495">
    <property type="component" value="Chromosome"/>
</dbReference>
<proteinExistence type="predicted"/>
<protein>
    <submittedName>
        <fullName evidence="1">Uncharacterized protein</fullName>
    </submittedName>
</protein>
<sequence>MIDTAALQGHWKRAWIKAGAEEDHDTRVHWLQAGPHYADIRIPRQRPPVGSATCPAELGSEALDTVMQAEGFAGTITVEGGTCTWAREINWRGRPDGIDAGYMTFDESGNLIEDGLKGEYRELWHREPVESFTATRHTGPGLTAILVSSDRTFLFAIGPPVADMPATNRIRKPEEAFQSEYAYGHWLGRSGVAELCTNPFQEGRVVLHRNKDSLTWNALGFGGALQSVVLEETG</sequence>
<evidence type="ECO:0000313" key="1">
    <source>
        <dbReference type="EMBL" id="QHQ36937.1"/>
    </source>
</evidence>
<reference evidence="1 2" key="1">
    <citation type="submission" date="2019-12" db="EMBL/GenBank/DDBJ databases">
        <title>Complete genome sequence of Algicella marina strain 9Alg 56(T) isolated from the red alga Tichocarpus crinitus.</title>
        <authorList>
            <person name="Kim S.-G."/>
            <person name="Nedashkovskaya O.I."/>
        </authorList>
    </citation>
    <scope>NUCLEOTIDE SEQUENCE [LARGE SCALE GENOMIC DNA]</scope>
    <source>
        <strain evidence="1 2">9Alg 56</strain>
    </source>
</reference>
<dbReference type="KEGG" id="amaq:GO499_17990"/>
<dbReference type="RefSeq" id="WP_161863479.1">
    <property type="nucleotide sequence ID" value="NZ_CP046620.1"/>
</dbReference>
<dbReference type="AlphaFoldDB" id="A0A6P1T4K4"/>